<dbReference type="AlphaFoldDB" id="A0A9P7V8N2"/>
<comment type="caution">
    <text evidence="10">The sequence shown here is derived from an EMBL/GenBank/DDBJ whole genome shotgun (WGS) entry which is preliminary data.</text>
</comment>
<feature type="compositionally biased region" description="Acidic residues" evidence="8">
    <location>
        <begin position="592"/>
        <end position="603"/>
    </location>
</feature>
<name>A0A9P7V8N2_9ASCO</name>
<keyword evidence="6 7" id="KW-0788">Thiol protease</keyword>
<accession>A0A9P7V8N2</accession>
<evidence type="ECO:0000256" key="1">
    <source>
        <dbReference type="ARBA" id="ARBA00000707"/>
    </source>
</evidence>
<protein>
    <recommendedName>
        <fullName evidence="7">Ubiquitin carboxyl-terminal hydrolase</fullName>
        <ecNumber evidence="7">3.4.19.12</ecNumber>
    </recommendedName>
</protein>
<reference evidence="10" key="1">
    <citation type="submission" date="2021-03" db="EMBL/GenBank/DDBJ databases">
        <authorList>
            <person name="Palmer J.M."/>
        </authorList>
    </citation>
    <scope>NUCLEOTIDE SEQUENCE</scope>
    <source>
        <strain evidence="10">ARV_011</strain>
    </source>
</reference>
<dbReference type="PANTHER" id="PTHR24006">
    <property type="entry name" value="UBIQUITIN CARBOXYL-TERMINAL HYDROLASE"/>
    <property type="match status" value="1"/>
</dbReference>
<evidence type="ECO:0000256" key="2">
    <source>
        <dbReference type="ARBA" id="ARBA00009085"/>
    </source>
</evidence>
<dbReference type="EC" id="3.4.19.12" evidence="7"/>
<dbReference type="Proteomes" id="UP000790833">
    <property type="component" value="Unassembled WGS sequence"/>
</dbReference>
<dbReference type="GO" id="GO:0005634">
    <property type="term" value="C:nucleus"/>
    <property type="evidence" value="ECO:0007669"/>
    <property type="project" value="TreeGrafter"/>
</dbReference>
<dbReference type="Pfam" id="PF00443">
    <property type="entry name" value="UCH"/>
    <property type="match status" value="1"/>
</dbReference>
<evidence type="ECO:0000256" key="3">
    <source>
        <dbReference type="ARBA" id="ARBA00022670"/>
    </source>
</evidence>
<dbReference type="GO" id="GO:0006508">
    <property type="term" value="P:proteolysis"/>
    <property type="evidence" value="ECO:0007669"/>
    <property type="project" value="UniProtKB-KW"/>
</dbReference>
<organism evidence="10 11">
    <name type="scientific">Scheffersomyces spartinae</name>
    <dbReference type="NCBI Taxonomy" id="45513"/>
    <lineage>
        <taxon>Eukaryota</taxon>
        <taxon>Fungi</taxon>
        <taxon>Dikarya</taxon>
        <taxon>Ascomycota</taxon>
        <taxon>Saccharomycotina</taxon>
        <taxon>Pichiomycetes</taxon>
        <taxon>Debaryomycetaceae</taxon>
        <taxon>Scheffersomyces</taxon>
    </lineage>
</organism>
<dbReference type="GO" id="GO:0004843">
    <property type="term" value="F:cysteine-type deubiquitinase activity"/>
    <property type="evidence" value="ECO:0007669"/>
    <property type="project" value="UniProtKB-UniRule"/>
</dbReference>
<sequence>MYGITLVSTSAVAAFVVFFVFKGNFTYLSEQLNSLILFMSSKFSRFNGYGSNLGGGRGGYNRRVSKEEKFAMQNGGEVGGISNEGNTCFMNSVIQSLASSRELIKFIDSYLYTNENDSGEVLKANSFTFSFALKQLLTNVNGAYGARGREFSTKQLLNKMPNGPKQNFFLGYNQEDAQEFYQLVMGLVESEFKKFDEAKSLNKSSSKEKGSKFVSIDNLNQHEYISGCDQLGHLGNVYVPAFQVDPNLLESDRKAMPLNLVTPADGVCAERIGCVNCGEVGGIRYSVNSGLSLNFPLGSNGGSYYSGYTNYTLNGLLDDWSTPEIIDDVNCNRCGLIQTKQFLEESIEKNNDNDFFTEKLKSKLAAIETELKLPHIEDEAFEKLATKNMIKKTRKHKQILLSRPPALLSIHINRSVFDPQTMRMMKNSSNISFPSVLNLSKYVAEPSDINMDARLPFRKQDMKNGNLSGSIISEKGTHFSDNISQHESMEIDETDNQLLVDSPASSSTNEDIEDGETYNPLLLYNLKAVISHYGTHNYGHYICYRKFRGTWWRISDESVYVVTEREVVNCQGVFMLFYEYDDGFKEELIDVEDEEDEEDEQDEPQAIRPNGEIESSDEDEDEEDDEDEDDDEENEDEHEGHDVKSGSYEDLEAEEDEDEVASSDIAENLSEQNSDNALIAESQAHL</sequence>
<evidence type="ECO:0000313" key="10">
    <source>
        <dbReference type="EMBL" id="KAG7193402.1"/>
    </source>
</evidence>
<dbReference type="Gene3D" id="3.90.70.10">
    <property type="entry name" value="Cysteine proteinases"/>
    <property type="match status" value="1"/>
</dbReference>
<dbReference type="OrthoDB" id="2020758at2759"/>
<dbReference type="RefSeq" id="XP_043048950.1">
    <property type="nucleotide sequence ID" value="XM_043191643.1"/>
</dbReference>
<evidence type="ECO:0000259" key="9">
    <source>
        <dbReference type="PROSITE" id="PS50235"/>
    </source>
</evidence>
<feature type="domain" description="USP" evidence="9">
    <location>
        <begin position="79"/>
        <end position="581"/>
    </location>
</feature>
<evidence type="ECO:0000313" key="11">
    <source>
        <dbReference type="Proteomes" id="UP000790833"/>
    </source>
</evidence>
<comment type="similarity">
    <text evidence="2 7">Belongs to the peptidase C19 family.</text>
</comment>
<dbReference type="InterPro" id="IPR001394">
    <property type="entry name" value="Peptidase_C19_UCH"/>
</dbReference>
<feature type="compositionally biased region" description="Acidic residues" evidence="8">
    <location>
        <begin position="614"/>
        <end position="637"/>
    </location>
</feature>
<dbReference type="PROSITE" id="PS00973">
    <property type="entry name" value="USP_2"/>
    <property type="match status" value="1"/>
</dbReference>
<dbReference type="CDD" id="cd02662">
    <property type="entry name" value="Peptidase_C19F"/>
    <property type="match status" value="1"/>
</dbReference>
<dbReference type="InterPro" id="IPR050164">
    <property type="entry name" value="Peptidase_C19"/>
</dbReference>
<keyword evidence="11" id="KW-1185">Reference proteome</keyword>
<keyword evidence="3 7" id="KW-0645">Protease</keyword>
<comment type="catalytic activity">
    <reaction evidence="1 7">
        <text>Thiol-dependent hydrolysis of ester, thioester, amide, peptide and isopeptide bonds formed by the C-terminal Gly of ubiquitin (a 76-residue protein attached to proteins as an intracellular targeting signal).</text>
        <dbReference type="EC" id="3.4.19.12"/>
    </reaction>
</comment>
<dbReference type="InterPro" id="IPR028889">
    <property type="entry name" value="USP"/>
</dbReference>
<dbReference type="GO" id="GO:0016579">
    <property type="term" value="P:protein deubiquitination"/>
    <property type="evidence" value="ECO:0007669"/>
    <property type="project" value="InterPro"/>
</dbReference>
<evidence type="ECO:0000256" key="7">
    <source>
        <dbReference type="RuleBase" id="RU366025"/>
    </source>
</evidence>
<proteinExistence type="inferred from homology"/>
<gene>
    <name evidence="10" type="ORF">KQ657_000820</name>
</gene>
<feature type="compositionally biased region" description="Acidic residues" evidence="8">
    <location>
        <begin position="649"/>
        <end position="661"/>
    </location>
</feature>
<evidence type="ECO:0000256" key="8">
    <source>
        <dbReference type="SAM" id="MobiDB-lite"/>
    </source>
</evidence>
<dbReference type="EMBL" id="JAHMUF010000012">
    <property type="protein sequence ID" value="KAG7193402.1"/>
    <property type="molecule type" value="Genomic_DNA"/>
</dbReference>
<dbReference type="PROSITE" id="PS00972">
    <property type="entry name" value="USP_1"/>
    <property type="match status" value="1"/>
</dbReference>
<dbReference type="InterPro" id="IPR038765">
    <property type="entry name" value="Papain-like_cys_pep_sf"/>
</dbReference>
<dbReference type="PROSITE" id="PS50235">
    <property type="entry name" value="USP_3"/>
    <property type="match status" value="1"/>
</dbReference>
<evidence type="ECO:0000256" key="5">
    <source>
        <dbReference type="ARBA" id="ARBA00022801"/>
    </source>
</evidence>
<keyword evidence="4 7" id="KW-0833">Ubl conjugation pathway</keyword>
<dbReference type="InterPro" id="IPR018200">
    <property type="entry name" value="USP_CS"/>
</dbReference>
<dbReference type="GeneID" id="66114194"/>
<feature type="region of interest" description="Disordered" evidence="8">
    <location>
        <begin position="592"/>
        <end position="686"/>
    </location>
</feature>
<evidence type="ECO:0000256" key="6">
    <source>
        <dbReference type="ARBA" id="ARBA00022807"/>
    </source>
</evidence>
<dbReference type="PANTHER" id="PTHR24006:SF888">
    <property type="entry name" value="UBIQUITIN CARBOXYL-TERMINAL HYDROLASE 30"/>
    <property type="match status" value="1"/>
</dbReference>
<keyword evidence="5 7" id="KW-0378">Hydrolase</keyword>
<dbReference type="SUPFAM" id="SSF54001">
    <property type="entry name" value="Cysteine proteinases"/>
    <property type="match status" value="1"/>
</dbReference>
<evidence type="ECO:0000256" key="4">
    <source>
        <dbReference type="ARBA" id="ARBA00022786"/>
    </source>
</evidence>
<dbReference type="GO" id="GO:0005829">
    <property type="term" value="C:cytosol"/>
    <property type="evidence" value="ECO:0007669"/>
    <property type="project" value="TreeGrafter"/>
</dbReference>